<keyword evidence="2" id="KW-1185">Reference proteome</keyword>
<evidence type="ECO:0000313" key="1">
    <source>
        <dbReference type="EMBL" id="WAR05681.1"/>
    </source>
</evidence>
<sequence length="249" mass="27732">MKAVTGVGPDQKLPVDVVFGGSTLLRHQNKEMSQLHYVTGLILDHGGATDEVIVPVTYSRLSVLDVISTHRLPEAPPQSLYTTPRVEAVTVMSSCRISTAVNSLQLPHVTARSMGLASMTSAQLYCQAENPGPATRDMSMPYDIIGDNYDFTVNPNEMTKEKKQRKCLHWFLYCAVTKRVFSENLPDNGSTMDIKRAPCSVFVPGNSDIESLVSDFVFIIIDVVTNYLKFLKPYKSLVHFVLPMKTWML</sequence>
<dbReference type="EMBL" id="CP111016">
    <property type="protein sequence ID" value="WAR05681.1"/>
    <property type="molecule type" value="Genomic_DNA"/>
</dbReference>
<protein>
    <submittedName>
        <fullName evidence="1">Uncharacterized protein</fullName>
    </submittedName>
</protein>
<organism evidence="1 2">
    <name type="scientific">Mya arenaria</name>
    <name type="common">Soft-shell clam</name>
    <dbReference type="NCBI Taxonomy" id="6604"/>
    <lineage>
        <taxon>Eukaryota</taxon>
        <taxon>Metazoa</taxon>
        <taxon>Spiralia</taxon>
        <taxon>Lophotrochozoa</taxon>
        <taxon>Mollusca</taxon>
        <taxon>Bivalvia</taxon>
        <taxon>Autobranchia</taxon>
        <taxon>Heteroconchia</taxon>
        <taxon>Euheterodonta</taxon>
        <taxon>Imparidentia</taxon>
        <taxon>Neoheterodontei</taxon>
        <taxon>Myida</taxon>
        <taxon>Myoidea</taxon>
        <taxon>Myidae</taxon>
        <taxon>Mya</taxon>
    </lineage>
</organism>
<accession>A0ABY7EET3</accession>
<evidence type="ECO:0000313" key="2">
    <source>
        <dbReference type="Proteomes" id="UP001164746"/>
    </source>
</evidence>
<dbReference type="Proteomes" id="UP001164746">
    <property type="component" value="Chromosome 5"/>
</dbReference>
<reference evidence="1" key="1">
    <citation type="submission" date="2022-11" db="EMBL/GenBank/DDBJ databases">
        <title>Centuries of genome instability and evolution in soft-shell clam transmissible cancer (bioRxiv).</title>
        <authorList>
            <person name="Hart S.F.M."/>
            <person name="Yonemitsu M.A."/>
            <person name="Giersch R.M."/>
            <person name="Beal B.F."/>
            <person name="Arriagada G."/>
            <person name="Davis B.W."/>
            <person name="Ostrander E.A."/>
            <person name="Goff S.P."/>
            <person name="Metzger M.J."/>
        </authorList>
    </citation>
    <scope>NUCLEOTIDE SEQUENCE</scope>
    <source>
        <strain evidence="1">MELC-2E11</strain>
        <tissue evidence="1">Siphon/mantle</tissue>
    </source>
</reference>
<proteinExistence type="predicted"/>
<gene>
    <name evidence="1" type="ORF">MAR_021050</name>
</gene>
<name>A0ABY7EET3_MYAAR</name>